<feature type="domain" description="CPW-WPC" evidence="2">
    <location>
        <begin position="164"/>
        <end position="223"/>
    </location>
</feature>
<dbReference type="EMBL" id="LT614640">
    <property type="protein sequence ID" value="SCN28673.1"/>
    <property type="molecule type" value="Genomic_DNA"/>
</dbReference>
<dbReference type="NCBIfam" id="TIGR01492">
    <property type="entry name" value="CPW_WPC"/>
    <property type="match status" value="5"/>
</dbReference>
<gene>
    <name evidence="3" type="ORF">PBNK65E_000467000</name>
</gene>
<keyword evidence="1" id="KW-0812">Transmembrane</keyword>
<dbReference type="Pfam" id="PF09717">
    <property type="entry name" value="CPW_WPC"/>
    <property type="match status" value="5"/>
</dbReference>
<keyword evidence="1" id="KW-0472">Membrane</keyword>
<dbReference type="Proteomes" id="UP000220214">
    <property type="component" value="Chromosome 14"/>
</dbReference>
<feature type="domain" description="CPW-WPC" evidence="2">
    <location>
        <begin position="102"/>
        <end position="162"/>
    </location>
</feature>
<reference evidence="3 4" key="1">
    <citation type="submission" date="2016-05" db="EMBL/GenBank/DDBJ databases">
        <authorList>
            <consortium name="Pathogen Informatics"/>
        </authorList>
    </citation>
    <scope>NUCLEOTIDE SEQUENCE [LARGE SCALE GENOMIC DNA]</scope>
    <source>
        <strain evidence="3 4">NK65e</strain>
    </source>
</reference>
<evidence type="ECO:0000313" key="3">
    <source>
        <dbReference type="EMBL" id="SCN28673.1"/>
    </source>
</evidence>
<feature type="domain" description="CPW-WPC" evidence="2">
    <location>
        <begin position="354"/>
        <end position="416"/>
    </location>
</feature>
<dbReference type="SMART" id="SM01099">
    <property type="entry name" value="CPW_WPC"/>
    <property type="match status" value="5"/>
</dbReference>
<evidence type="ECO:0000256" key="1">
    <source>
        <dbReference type="SAM" id="Phobius"/>
    </source>
</evidence>
<feature type="transmembrane region" description="Helical" evidence="1">
    <location>
        <begin position="7"/>
        <end position="27"/>
    </location>
</feature>
<name>A0A1D3Q6Z7_PLABE</name>
<feature type="domain" description="CPW-WPC" evidence="2">
    <location>
        <begin position="285"/>
        <end position="346"/>
    </location>
</feature>
<sequence length="558" mass="64693">MSILQHISFYFMFLLTFFIFDKEYVFFVHSLSNDKNKNFNILNANNIEGNFNDSFSFSDSLINSISKTLKKVPLGVLKKKITIELGKVAINLKLPNPDEEICNINYSELCPEGWINFGDGKNCLSPNDYVGPCKKKVSFENNTAINKYEFSLKCNVSWPCVGKCIEDFTKECPENWILKKKNICYAPKSYKDICVKEKSFTNFSKSEKKIWGDICNVNWPCYEQNYNILCPLNWKKSPDKKSCIGPESYTGPCKNILYLDNLNKNEKILLKNKCNIEWPIYQNNEQNFDSFLCPTGWNVSQIDNSICVAPKEYKGPCAKQISLSTFSKEDKSNFSKNCLVHWPFIQTIKNKNSNQNFNFPCPDNWDLIDQKKEKHICIAPKNYIGPCNNIASFKNYTKEMKEAWGYVCKVNFPYDNLKYSNNKYNKQLEYEKNRKIHGIRNNSNSMINIPSINNGPFGPSGSIYEGLILDADKGIEYTQNNNDKYKSKSKNNIVIQDFDNIDSENFIITDEKIKDLILLKESTDDEKLKQTIDETIKQLRTKYTFGKINYSFIQVQKL</sequence>
<dbReference type="VEuPathDB" id="PlasmoDB:PBANKA_1449300"/>
<feature type="domain" description="CPW-WPC" evidence="2">
    <location>
        <begin position="224"/>
        <end position="282"/>
    </location>
</feature>
<organism evidence="3 4">
    <name type="scientific">Plasmodium berghei</name>
    <dbReference type="NCBI Taxonomy" id="5821"/>
    <lineage>
        <taxon>Eukaryota</taxon>
        <taxon>Sar</taxon>
        <taxon>Alveolata</taxon>
        <taxon>Apicomplexa</taxon>
        <taxon>Aconoidasida</taxon>
        <taxon>Haemosporida</taxon>
        <taxon>Plasmodiidae</taxon>
        <taxon>Plasmodium</taxon>
        <taxon>Plasmodium (Vinckeia)</taxon>
    </lineage>
</organism>
<accession>A0A1D3Q6Z7</accession>
<evidence type="ECO:0000313" key="4">
    <source>
        <dbReference type="Proteomes" id="UP000220214"/>
    </source>
</evidence>
<evidence type="ECO:0000259" key="2">
    <source>
        <dbReference type="SMART" id="SM01099"/>
    </source>
</evidence>
<protein>
    <submittedName>
        <fullName evidence="3">CPW-WPC family protein</fullName>
    </submittedName>
</protein>
<dbReference type="AlphaFoldDB" id="A0A1D3Q6Z7"/>
<dbReference type="InterPro" id="IPR006387">
    <property type="entry name" value="CPW_WPC_dom"/>
</dbReference>
<keyword evidence="1" id="KW-1133">Transmembrane helix</keyword>
<proteinExistence type="predicted"/>